<comment type="caution">
    <text evidence="1">The sequence shown here is derived from an EMBL/GenBank/DDBJ whole genome shotgun (WGS) entry which is preliminary data.</text>
</comment>
<keyword evidence="2" id="KW-1185">Reference proteome</keyword>
<evidence type="ECO:0000313" key="1">
    <source>
        <dbReference type="EMBL" id="OLO05266.1"/>
    </source>
</evidence>
<sequence>MALRIRKDGRILCAALHPEYEGDLYLNDSDHYRLSVELRVLVTEPIDSHVERGEWWWKNQVPTGIAIDRFYQDENAGCV</sequence>
<protein>
    <submittedName>
        <fullName evidence="1">Uncharacterized protein</fullName>
    </submittedName>
</protein>
<dbReference type="EMBL" id="MSDO01000004">
    <property type="protein sequence ID" value="OLO05266.1"/>
    <property type="molecule type" value="Genomic_DNA"/>
</dbReference>
<name>A0A1Q8SV32_9GAMM</name>
<organism evidence="1 2">
    <name type="scientific">Salinicola socius</name>
    <dbReference type="NCBI Taxonomy" id="404433"/>
    <lineage>
        <taxon>Bacteria</taxon>
        <taxon>Pseudomonadati</taxon>
        <taxon>Pseudomonadota</taxon>
        <taxon>Gammaproteobacteria</taxon>
        <taxon>Oceanospirillales</taxon>
        <taxon>Halomonadaceae</taxon>
        <taxon>Salinicola</taxon>
    </lineage>
</organism>
<dbReference type="AlphaFoldDB" id="A0A1Q8SV32"/>
<reference evidence="1 2" key="1">
    <citation type="submission" date="2016-12" db="EMBL/GenBank/DDBJ databases">
        <title>Draft genome sequences of strains Salinicola socius SMB35, Salinicola sp. MH3R3-1 and Chromohalobacter sp. SMB17 from the Verkhnekamsk potash mining region of Russia.</title>
        <authorList>
            <person name="Mavrodi D.V."/>
            <person name="Olsson B.E."/>
            <person name="Korsakova E.S."/>
            <person name="Pyankova A."/>
            <person name="Mavrodi O.V."/>
            <person name="Plotnikova E.G."/>
        </authorList>
    </citation>
    <scope>NUCLEOTIDE SEQUENCE [LARGE SCALE GENOMIC DNA]</scope>
    <source>
        <strain evidence="1 2">SMB35</strain>
    </source>
</reference>
<gene>
    <name evidence="1" type="ORF">BTW07_04355</name>
</gene>
<dbReference type="STRING" id="404433.BTW07_04355"/>
<accession>A0A1Q8SV32</accession>
<dbReference type="RefSeq" id="WP_075568950.1">
    <property type="nucleotide sequence ID" value="NZ_MSDO01000004.1"/>
</dbReference>
<dbReference type="OrthoDB" id="6183707at2"/>
<proteinExistence type="predicted"/>
<evidence type="ECO:0000313" key="2">
    <source>
        <dbReference type="Proteomes" id="UP000186878"/>
    </source>
</evidence>
<dbReference type="Proteomes" id="UP000186878">
    <property type="component" value="Unassembled WGS sequence"/>
</dbReference>